<gene>
    <name evidence="2" type="ORF">NCTC7807_00009</name>
</gene>
<accession>A0A380MKQ6</accession>
<keyword evidence="1" id="KW-0812">Transmembrane</keyword>
<evidence type="ECO:0000313" key="3">
    <source>
        <dbReference type="Proteomes" id="UP000254150"/>
    </source>
</evidence>
<evidence type="ECO:0000313" key="2">
    <source>
        <dbReference type="EMBL" id="SUO92882.1"/>
    </source>
</evidence>
<dbReference type="Proteomes" id="UP000254150">
    <property type="component" value="Unassembled WGS sequence"/>
</dbReference>
<protein>
    <submittedName>
        <fullName evidence="2">Protein of uncharacterized function (DUF3307)</fullName>
    </submittedName>
</protein>
<dbReference type="EMBL" id="UHID01000001">
    <property type="protein sequence ID" value="SUO92882.1"/>
    <property type="molecule type" value="Genomic_DNA"/>
</dbReference>
<dbReference type="AlphaFoldDB" id="A0A380MKQ6"/>
<evidence type="ECO:0000256" key="1">
    <source>
        <dbReference type="SAM" id="Phobius"/>
    </source>
</evidence>
<dbReference type="InterPro" id="IPR021737">
    <property type="entry name" value="Phage_phiKZ_Orf197"/>
</dbReference>
<sequence>MFAEVLFLFYVGHLLADYPLQTDHQAAHKADPGRRGWTANASHAAVHVLACAALLGLGALVLGWRLPILPTLAVLVWIGTTHAVIDRRRLVTAWMTWARQPKFAAHGGAAHVDQTAHILALTLAALFLAA</sequence>
<dbReference type="RefSeq" id="WP_115067619.1">
    <property type="nucleotide sequence ID" value="NZ_UHID01000001.1"/>
</dbReference>
<proteinExistence type="predicted"/>
<feature type="transmembrane region" description="Helical" evidence="1">
    <location>
        <begin position="68"/>
        <end position="85"/>
    </location>
</feature>
<keyword evidence="1" id="KW-1133">Transmembrane helix</keyword>
<organism evidence="2 3">
    <name type="scientific">Streptomyces griseus</name>
    <dbReference type="NCBI Taxonomy" id="1911"/>
    <lineage>
        <taxon>Bacteria</taxon>
        <taxon>Bacillati</taxon>
        <taxon>Actinomycetota</taxon>
        <taxon>Actinomycetes</taxon>
        <taxon>Kitasatosporales</taxon>
        <taxon>Streptomycetaceae</taxon>
        <taxon>Streptomyces</taxon>
    </lineage>
</organism>
<feature type="transmembrane region" description="Helical" evidence="1">
    <location>
        <begin position="44"/>
        <end position="62"/>
    </location>
</feature>
<keyword evidence="1" id="KW-0472">Membrane</keyword>
<reference evidence="2 3" key="1">
    <citation type="submission" date="2018-06" db="EMBL/GenBank/DDBJ databases">
        <authorList>
            <consortium name="Pathogen Informatics"/>
            <person name="Doyle S."/>
        </authorList>
    </citation>
    <scope>NUCLEOTIDE SEQUENCE [LARGE SCALE GENOMIC DNA]</scope>
    <source>
        <strain evidence="2 3">NCTC7807</strain>
    </source>
</reference>
<dbReference type="Pfam" id="PF11750">
    <property type="entry name" value="DUF3307"/>
    <property type="match status" value="1"/>
</dbReference>
<name>A0A380MKQ6_STRGR</name>